<accession>A0A285KRT4</accession>
<evidence type="ECO:0000313" key="2">
    <source>
        <dbReference type="Proteomes" id="UP000219612"/>
    </source>
</evidence>
<proteinExistence type="predicted"/>
<organism evidence="1 2">
    <name type="scientific">Paractinoplanes atraurantiacus</name>
    <dbReference type="NCBI Taxonomy" id="1036182"/>
    <lineage>
        <taxon>Bacteria</taxon>
        <taxon>Bacillati</taxon>
        <taxon>Actinomycetota</taxon>
        <taxon>Actinomycetes</taxon>
        <taxon>Micromonosporales</taxon>
        <taxon>Micromonosporaceae</taxon>
        <taxon>Paractinoplanes</taxon>
    </lineage>
</organism>
<dbReference type="Pfam" id="PF20218">
    <property type="entry name" value="DUF6578"/>
    <property type="match status" value="1"/>
</dbReference>
<protein>
    <submittedName>
        <fullName evidence="1">Uncharacterized protein</fullName>
    </submittedName>
</protein>
<keyword evidence="2" id="KW-1185">Reference proteome</keyword>
<dbReference type="Proteomes" id="UP000219612">
    <property type="component" value="Unassembled WGS sequence"/>
</dbReference>
<reference evidence="1 2" key="1">
    <citation type="submission" date="2017-09" db="EMBL/GenBank/DDBJ databases">
        <authorList>
            <person name="Ehlers B."/>
            <person name="Leendertz F.H."/>
        </authorList>
    </citation>
    <scope>NUCLEOTIDE SEQUENCE [LARGE SCALE GENOMIC DNA]</scope>
    <source>
        <strain evidence="1 2">CGMCC 4.6857</strain>
    </source>
</reference>
<dbReference type="AlphaFoldDB" id="A0A285KRT4"/>
<evidence type="ECO:0000313" key="1">
    <source>
        <dbReference type="EMBL" id="SNY75368.1"/>
    </source>
</evidence>
<sequence>MVKLDVWMAGWQMECCGTPFREGDEVTWRLRPPHSAELAWLDTVLHDGVAATVDAIEDHHGDSSAPLAEGLVTSIATLHCRFEPEPVAGSGFVTSVVAAEKWNEDLGDRHFAGFLIRIVAQNSVRISAG</sequence>
<gene>
    <name evidence="1" type="ORF">SAMN05421748_1575</name>
</gene>
<dbReference type="InterPro" id="IPR046485">
    <property type="entry name" value="DUF6578"/>
</dbReference>
<name>A0A285KRT4_9ACTN</name>
<dbReference type="EMBL" id="OBDY01000057">
    <property type="protein sequence ID" value="SNY75368.1"/>
    <property type="molecule type" value="Genomic_DNA"/>
</dbReference>